<feature type="signal peptide" evidence="1">
    <location>
        <begin position="1"/>
        <end position="17"/>
    </location>
</feature>
<keyword evidence="3" id="KW-1185">Reference proteome</keyword>
<evidence type="ECO:0000313" key="2">
    <source>
        <dbReference type="EMBL" id="RNA06714.1"/>
    </source>
</evidence>
<protein>
    <submittedName>
        <fullName evidence="2">Uncharacterized protein</fullName>
    </submittedName>
</protein>
<dbReference type="Proteomes" id="UP000276133">
    <property type="component" value="Unassembled WGS sequence"/>
</dbReference>
<accession>A0A3M7Q6A6</accession>
<dbReference type="OrthoDB" id="10530517at2759"/>
<organism evidence="2 3">
    <name type="scientific">Brachionus plicatilis</name>
    <name type="common">Marine rotifer</name>
    <name type="synonym">Brachionus muelleri</name>
    <dbReference type="NCBI Taxonomy" id="10195"/>
    <lineage>
        <taxon>Eukaryota</taxon>
        <taxon>Metazoa</taxon>
        <taxon>Spiralia</taxon>
        <taxon>Gnathifera</taxon>
        <taxon>Rotifera</taxon>
        <taxon>Eurotatoria</taxon>
        <taxon>Monogononta</taxon>
        <taxon>Pseudotrocha</taxon>
        <taxon>Ploima</taxon>
        <taxon>Brachionidae</taxon>
        <taxon>Brachionus</taxon>
    </lineage>
</organism>
<comment type="caution">
    <text evidence="2">The sequence shown here is derived from an EMBL/GenBank/DDBJ whole genome shotgun (WGS) entry which is preliminary data.</text>
</comment>
<feature type="chain" id="PRO_5017988360" evidence="1">
    <location>
        <begin position="18"/>
        <end position="335"/>
    </location>
</feature>
<evidence type="ECO:0000256" key="1">
    <source>
        <dbReference type="SAM" id="SignalP"/>
    </source>
</evidence>
<dbReference type="AlphaFoldDB" id="A0A3M7Q6A6"/>
<evidence type="ECO:0000313" key="3">
    <source>
        <dbReference type="Proteomes" id="UP000276133"/>
    </source>
</evidence>
<proteinExistence type="predicted"/>
<gene>
    <name evidence="2" type="ORF">BpHYR1_009217</name>
</gene>
<reference evidence="2 3" key="1">
    <citation type="journal article" date="2018" name="Sci. Rep.">
        <title>Genomic signatures of local adaptation to the degree of environmental predictability in rotifers.</title>
        <authorList>
            <person name="Franch-Gras L."/>
            <person name="Hahn C."/>
            <person name="Garcia-Roger E.M."/>
            <person name="Carmona M.J."/>
            <person name="Serra M."/>
            <person name="Gomez A."/>
        </authorList>
    </citation>
    <scope>NUCLEOTIDE SEQUENCE [LARGE SCALE GENOMIC DNA]</scope>
    <source>
        <strain evidence="2">HYR1</strain>
    </source>
</reference>
<sequence length="335" mass="37966">MLNFSILLMAVISTAIAFSKNSDMAEIKDQLVSEILVELESIQNNYYNSNKEDDYRKFYGNFVNEDAGKAYRPKQKRFLKGIFDALFGTTTQKTTQKPTTTTKTTSTKLVTVQTVNSAASNDVFYKLKVHCDRSYDKLCWTKRQELLNLVKKCEKIQTESKHDACIEVLSIYCYVFYEKSTCGYAKYQPYKPGQKTVATSSSTRGPIQIPVEVVTASKYTRPLTTKSTSSPKPSLIDSNSPFDGPVTSVPKDAKKLKEIGEYCLTNKNINCDKMLALLKDKFTKCERRSKYDSDCQSFKIEFCTAFKNFPCCPDVLAGRQCNGRSNNLKRSYLSL</sequence>
<dbReference type="EMBL" id="REGN01007301">
    <property type="protein sequence ID" value="RNA06714.1"/>
    <property type="molecule type" value="Genomic_DNA"/>
</dbReference>
<keyword evidence="1" id="KW-0732">Signal</keyword>
<name>A0A3M7Q6A6_BRAPC</name>